<dbReference type="InterPro" id="IPR007420">
    <property type="entry name" value="DUF465"/>
</dbReference>
<dbReference type="RefSeq" id="WP_236549756.1">
    <property type="nucleotide sequence ID" value="NZ_APKE01000022.1"/>
</dbReference>
<evidence type="ECO:0000313" key="2">
    <source>
        <dbReference type="Proteomes" id="UP000698242"/>
    </source>
</evidence>
<dbReference type="EMBL" id="APKE01000022">
    <property type="protein sequence ID" value="KAF0675768.1"/>
    <property type="molecule type" value="Genomic_DNA"/>
</dbReference>
<dbReference type="InterPro" id="IPR038444">
    <property type="entry name" value="DUF465_sf"/>
</dbReference>
<dbReference type="AlphaFoldDB" id="A0A921NUE9"/>
<dbReference type="Gene3D" id="6.10.280.50">
    <property type="match status" value="1"/>
</dbReference>
<accession>A0A921NUE9</accession>
<dbReference type="Proteomes" id="UP000698242">
    <property type="component" value="Unassembled WGS sequence"/>
</dbReference>
<reference evidence="1" key="1">
    <citation type="submission" date="2013-03" db="EMBL/GenBank/DDBJ databases">
        <title>Genome Sequence of the Profundibacterium mesophilum strain KAUST100406-0324T from Red Sea, a novel genus in the family Rhodobacteraceae.</title>
        <authorList>
            <person name="Essack M."/>
            <person name="Alam I."/>
            <person name="Lafi F."/>
            <person name="Alawi W."/>
            <person name="Kamanu F."/>
            <person name="Al-Suwailem A."/>
            <person name="Lee O.O."/>
            <person name="Xu Y."/>
            <person name="Bajic V."/>
            <person name="Qian P.-Y."/>
            <person name="Archer J."/>
        </authorList>
    </citation>
    <scope>NUCLEOTIDE SEQUENCE</scope>
    <source>
        <strain evidence="1">KAUST100406-0324</strain>
    </source>
</reference>
<organism evidence="1 2">
    <name type="scientific">Profundibacterium mesophilum KAUST100406-0324</name>
    <dbReference type="NCBI Taxonomy" id="1037889"/>
    <lineage>
        <taxon>Bacteria</taxon>
        <taxon>Pseudomonadati</taxon>
        <taxon>Pseudomonadota</taxon>
        <taxon>Alphaproteobacteria</taxon>
        <taxon>Rhodobacterales</taxon>
        <taxon>Roseobacteraceae</taxon>
        <taxon>Profundibacterium</taxon>
    </lineage>
</organism>
<protein>
    <recommendedName>
        <fullName evidence="3">DUF465 domain-containing protein</fullName>
    </recommendedName>
</protein>
<name>A0A921NUE9_9RHOB</name>
<sequence>MNDQSPQKPGSAKMDHDDVLRVELAVLKCEHRDLDEAVAALHGGLSDALTLQRLKRRKLLLKDKIAAIEDRLFPDIIA</sequence>
<evidence type="ECO:0008006" key="3">
    <source>
        <dbReference type="Google" id="ProtNLM"/>
    </source>
</evidence>
<comment type="caution">
    <text evidence="1">The sequence shown here is derived from an EMBL/GenBank/DDBJ whole genome shotgun (WGS) entry which is preliminary data.</text>
</comment>
<evidence type="ECO:0000313" key="1">
    <source>
        <dbReference type="EMBL" id="KAF0675768.1"/>
    </source>
</evidence>
<dbReference type="Pfam" id="PF04325">
    <property type="entry name" value="DUF465"/>
    <property type="match status" value="1"/>
</dbReference>
<keyword evidence="2" id="KW-1185">Reference proteome</keyword>
<proteinExistence type="predicted"/>
<gene>
    <name evidence="1" type="ORF">PMES_01854</name>
</gene>